<sequence length="85" mass="8731">MKSIGVKAQVAIVEQASIEAAQNIQVLVAIVSGASRGIGKAVALALDFSVTFFVTRFCISSDHFTSSLLLLPAPPATVGSTEVAI</sequence>
<keyword evidence="2" id="KW-1185">Reference proteome</keyword>
<gene>
    <name evidence="1" type="ORF">J1N35_010310</name>
</gene>
<dbReference type="Proteomes" id="UP000828251">
    <property type="component" value="Unassembled WGS sequence"/>
</dbReference>
<dbReference type="EMBL" id="JAIQCV010000004">
    <property type="protein sequence ID" value="KAH1106542.1"/>
    <property type="molecule type" value="Genomic_DNA"/>
</dbReference>
<evidence type="ECO:0000313" key="1">
    <source>
        <dbReference type="EMBL" id="KAH1106542.1"/>
    </source>
</evidence>
<dbReference type="AlphaFoldDB" id="A0A9D4AAE7"/>
<protein>
    <submittedName>
        <fullName evidence="1">Uncharacterized protein</fullName>
    </submittedName>
</protein>
<organism evidence="1 2">
    <name type="scientific">Gossypium stocksii</name>
    <dbReference type="NCBI Taxonomy" id="47602"/>
    <lineage>
        <taxon>Eukaryota</taxon>
        <taxon>Viridiplantae</taxon>
        <taxon>Streptophyta</taxon>
        <taxon>Embryophyta</taxon>
        <taxon>Tracheophyta</taxon>
        <taxon>Spermatophyta</taxon>
        <taxon>Magnoliopsida</taxon>
        <taxon>eudicotyledons</taxon>
        <taxon>Gunneridae</taxon>
        <taxon>Pentapetalae</taxon>
        <taxon>rosids</taxon>
        <taxon>malvids</taxon>
        <taxon>Malvales</taxon>
        <taxon>Malvaceae</taxon>
        <taxon>Malvoideae</taxon>
        <taxon>Gossypium</taxon>
    </lineage>
</organism>
<evidence type="ECO:0000313" key="2">
    <source>
        <dbReference type="Proteomes" id="UP000828251"/>
    </source>
</evidence>
<comment type="caution">
    <text evidence="1">The sequence shown here is derived from an EMBL/GenBank/DDBJ whole genome shotgun (WGS) entry which is preliminary data.</text>
</comment>
<proteinExistence type="predicted"/>
<reference evidence="1 2" key="1">
    <citation type="journal article" date="2021" name="Plant Biotechnol. J.">
        <title>Multi-omics assisted identification of the key and species-specific regulatory components of drought-tolerant mechanisms in Gossypium stocksii.</title>
        <authorList>
            <person name="Yu D."/>
            <person name="Ke L."/>
            <person name="Zhang D."/>
            <person name="Wu Y."/>
            <person name="Sun Y."/>
            <person name="Mei J."/>
            <person name="Sun J."/>
            <person name="Sun Y."/>
        </authorList>
    </citation>
    <scope>NUCLEOTIDE SEQUENCE [LARGE SCALE GENOMIC DNA]</scope>
    <source>
        <strain evidence="2">cv. E1</strain>
        <tissue evidence="1">Leaf</tissue>
    </source>
</reference>
<name>A0A9D4AAE7_9ROSI</name>
<accession>A0A9D4AAE7</accession>
<dbReference type="OrthoDB" id="1393670at2759"/>